<protein>
    <submittedName>
        <fullName evidence="1">Uncharacterized protein</fullName>
    </submittedName>
</protein>
<name>A0A9P7AMF1_9AGAM</name>
<dbReference type="EMBL" id="JABBWG010000580">
    <property type="protein sequence ID" value="KAG1791508.1"/>
    <property type="molecule type" value="Genomic_DNA"/>
</dbReference>
<keyword evidence="2" id="KW-1185">Reference proteome</keyword>
<dbReference type="RefSeq" id="XP_041184827.1">
    <property type="nucleotide sequence ID" value="XM_041337602.1"/>
</dbReference>
<evidence type="ECO:0000313" key="1">
    <source>
        <dbReference type="EMBL" id="KAG1791508.1"/>
    </source>
</evidence>
<sequence>MEPWPHVKFKAFLTRSNCVLETLISGSGTGTTDEQRAEYVALVPSLKVVSDLITCIHF</sequence>
<dbReference type="AlphaFoldDB" id="A0A9P7AMF1"/>
<evidence type="ECO:0000313" key="2">
    <source>
        <dbReference type="Proteomes" id="UP000807769"/>
    </source>
</evidence>
<reference evidence="1" key="1">
    <citation type="journal article" date="2020" name="New Phytol.">
        <title>Comparative genomics reveals dynamic genome evolution in host specialist ectomycorrhizal fungi.</title>
        <authorList>
            <person name="Lofgren L.A."/>
            <person name="Nguyen N.H."/>
            <person name="Vilgalys R."/>
            <person name="Ruytinx J."/>
            <person name="Liao H.L."/>
            <person name="Branco S."/>
            <person name="Kuo A."/>
            <person name="LaButti K."/>
            <person name="Lipzen A."/>
            <person name="Andreopoulos W."/>
            <person name="Pangilinan J."/>
            <person name="Riley R."/>
            <person name="Hundley H."/>
            <person name="Na H."/>
            <person name="Barry K."/>
            <person name="Grigoriev I.V."/>
            <person name="Stajich J.E."/>
            <person name="Kennedy P.G."/>
        </authorList>
    </citation>
    <scope>NUCLEOTIDE SEQUENCE</scope>
    <source>
        <strain evidence="1">MN1</strain>
    </source>
</reference>
<comment type="caution">
    <text evidence="1">The sequence shown here is derived from an EMBL/GenBank/DDBJ whole genome shotgun (WGS) entry which is preliminary data.</text>
</comment>
<proteinExistence type="predicted"/>
<dbReference type="OrthoDB" id="2617044at2759"/>
<organism evidence="1 2">
    <name type="scientific">Suillus subaureus</name>
    <dbReference type="NCBI Taxonomy" id="48587"/>
    <lineage>
        <taxon>Eukaryota</taxon>
        <taxon>Fungi</taxon>
        <taxon>Dikarya</taxon>
        <taxon>Basidiomycota</taxon>
        <taxon>Agaricomycotina</taxon>
        <taxon>Agaricomycetes</taxon>
        <taxon>Agaricomycetidae</taxon>
        <taxon>Boletales</taxon>
        <taxon>Suillineae</taxon>
        <taxon>Suillaceae</taxon>
        <taxon>Suillus</taxon>
    </lineage>
</organism>
<dbReference type="Proteomes" id="UP000807769">
    <property type="component" value="Unassembled WGS sequence"/>
</dbReference>
<gene>
    <name evidence="1" type="ORF">BJ212DRAFT_1419177</name>
</gene>
<accession>A0A9P7AMF1</accession>
<dbReference type="GeneID" id="64631618"/>